<feature type="transmembrane region" description="Helical" evidence="1">
    <location>
        <begin position="88"/>
        <end position="110"/>
    </location>
</feature>
<protein>
    <submittedName>
        <fullName evidence="3">Uncharacterized protein</fullName>
    </submittedName>
</protein>
<gene>
    <name evidence="3" type="ORF">COT44_01735</name>
</gene>
<keyword evidence="1" id="KW-1133">Transmembrane helix</keyword>
<keyword evidence="1" id="KW-0812">Transmembrane</keyword>
<reference evidence="4" key="1">
    <citation type="submission" date="2017-09" db="EMBL/GenBank/DDBJ databases">
        <title>Depth-based differentiation of microbial function through sediment-hosted aquifers and enrichment of novel symbionts in the deep terrestrial subsurface.</title>
        <authorList>
            <person name="Probst A.J."/>
            <person name="Ladd B."/>
            <person name="Jarett J.K."/>
            <person name="Geller-Mcgrath D.E."/>
            <person name="Sieber C.M.K."/>
            <person name="Emerson J.B."/>
            <person name="Anantharaman K."/>
            <person name="Thomas B.C."/>
            <person name="Malmstrom R."/>
            <person name="Stieglmeier M."/>
            <person name="Klingl A."/>
            <person name="Woyke T."/>
            <person name="Ryan C.M."/>
            <person name="Banfield J.F."/>
        </authorList>
    </citation>
    <scope>NUCLEOTIDE SEQUENCE [LARGE SCALE GENOMIC DNA]</scope>
</reference>
<feature type="chain" id="PRO_5014921726" evidence="2">
    <location>
        <begin position="22"/>
        <end position="112"/>
    </location>
</feature>
<keyword evidence="2" id="KW-0732">Signal</keyword>
<dbReference type="EMBL" id="PEYO01000009">
    <property type="protein sequence ID" value="PIU03715.1"/>
    <property type="molecule type" value="Genomic_DNA"/>
</dbReference>
<evidence type="ECO:0000256" key="1">
    <source>
        <dbReference type="SAM" id="Phobius"/>
    </source>
</evidence>
<comment type="caution">
    <text evidence="3">The sequence shown here is derived from an EMBL/GenBank/DDBJ whole genome shotgun (WGS) entry which is preliminary data.</text>
</comment>
<feature type="transmembrane region" description="Helical" evidence="1">
    <location>
        <begin position="45"/>
        <end position="67"/>
    </location>
</feature>
<dbReference type="AlphaFoldDB" id="A0A2M6XDF8"/>
<accession>A0A2M6XDF8</accession>
<sequence length="112" mass="12361">MKKTLIIIFSLYLLSLTNAFAFCPVCTVAVGAGVGLSRWLGINDTITGLWIGGLTVSISAWTLNWLATKNKTFPYQKIKEKNDGHSHFPFEKVVLPVAPLIVLSFIFGFITK</sequence>
<organism evidence="3 4">
    <name type="scientific">Candidatus Shapirobacteria bacterium CG08_land_8_20_14_0_20_39_18</name>
    <dbReference type="NCBI Taxonomy" id="1974883"/>
    <lineage>
        <taxon>Bacteria</taxon>
        <taxon>Candidatus Shapironibacteriota</taxon>
    </lineage>
</organism>
<feature type="signal peptide" evidence="2">
    <location>
        <begin position="1"/>
        <end position="21"/>
    </location>
</feature>
<evidence type="ECO:0000313" key="4">
    <source>
        <dbReference type="Proteomes" id="UP000228996"/>
    </source>
</evidence>
<dbReference type="Proteomes" id="UP000228996">
    <property type="component" value="Unassembled WGS sequence"/>
</dbReference>
<name>A0A2M6XDF8_9BACT</name>
<proteinExistence type="predicted"/>
<evidence type="ECO:0000313" key="3">
    <source>
        <dbReference type="EMBL" id="PIU03715.1"/>
    </source>
</evidence>
<keyword evidence="1" id="KW-0472">Membrane</keyword>
<evidence type="ECO:0000256" key="2">
    <source>
        <dbReference type="SAM" id="SignalP"/>
    </source>
</evidence>